<dbReference type="EMBL" id="JANBOJ010000033">
    <property type="protein sequence ID" value="KAJ1724378.1"/>
    <property type="molecule type" value="Genomic_DNA"/>
</dbReference>
<feature type="compositionally biased region" description="Basic and acidic residues" evidence="1">
    <location>
        <begin position="375"/>
        <end position="389"/>
    </location>
</feature>
<evidence type="ECO:0000256" key="1">
    <source>
        <dbReference type="SAM" id="MobiDB-lite"/>
    </source>
</evidence>
<protein>
    <recommendedName>
        <fullName evidence="2">TRIP4/RQT4 C2HC5-type zinc finger domain-containing protein</fullName>
    </recommendedName>
</protein>
<reference evidence="3" key="1">
    <citation type="submission" date="2022-07" db="EMBL/GenBank/DDBJ databases">
        <title>Phylogenomic reconstructions and comparative analyses of Kickxellomycotina fungi.</title>
        <authorList>
            <person name="Reynolds N.K."/>
            <person name="Stajich J.E."/>
            <person name="Barry K."/>
            <person name="Grigoriev I.V."/>
            <person name="Crous P."/>
            <person name="Smith M.E."/>
        </authorList>
    </citation>
    <scope>NUCLEOTIDE SEQUENCE</scope>
    <source>
        <strain evidence="3">NBRC 32514</strain>
    </source>
</reference>
<dbReference type="GO" id="GO:0180022">
    <property type="term" value="C:RQC-trigger complex"/>
    <property type="evidence" value="ECO:0007669"/>
    <property type="project" value="InterPro"/>
</dbReference>
<feature type="compositionally biased region" description="Low complexity" evidence="1">
    <location>
        <begin position="401"/>
        <end position="415"/>
    </location>
</feature>
<dbReference type="GO" id="GO:0045893">
    <property type="term" value="P:positive regulation of DNA-templated transcription"/>
    <property type="evidence" value="ECO:0007669"/>
    <property type="project" value="TreeGrafter"/>
</dbReference>
<dbReference type="GO" id="GO:0072344">
    <property type="term" value="P:rescue of stalled ribosome"/>
    <property type="evidence" value="ECO:0007669"/>
    <property type="project" value="InterPro"/>
</dbReference>
<dbReference type="InterPro" id="IPR009349">
    <property type="entry name" value="TRIP4/RQT4_C2HC5_Znf"/>
</dbReference>
<dbReference type="PANTHER" id="PTHR12963:SF4">
    <property type="entry name" value="ACTIVATING SIGNAL COINTEGRATOR 1"/>
    <property type="match status" value="1"/>
</dbReference>
<gene>
    <name evidence="3" type="ORF">LPJ53_001334</name>
</gene>
<feature type="region of interest" description="Disordered" evidence="1">
    <location>
        <begin position="97"/>
        <end position="141"/>
    </location>
</feature>
<dbReference type="OrthoDB" id="338816at2759"/>
<name>A0A9W8CUN5_9FUNG</name>
<feature type="compositionally biased region" description="Basic and acidic residues" evidence="1">
    <location>
        <begin position="116"/>
        <end position="130"/>
    </location>
</feature>
<feature type="region of interest" description="Disordered" evidence="1">
    <location>
        <begin position="369"/>
        <end position="464"/>
    </location>
</feature>
<comment type="caution">
    <text evidence="3">The sequence shown here is derived from an EMBL/GenBank/DDBJ whole genome shotgun (WGS) entry which is preliminary data.</text>
</comment>
<dbReference type="Pfam" id="PF06221">
    <property type="entry name" value="zf-C2HC5"/>
    <property type="match status" value="1"/>
</dbReference>
<accession>A0A9W8CUN5</accession>
<dbReference type="InterPro" id="IPR039128">
    <property type="entry name" value="TRIP4-like"/>
</dbReference>
<dbReference type="PANTHER" id="PTHR12963">
    <property type="entry name" value="THYROID RECEPTOR INTERACTING PROTEIN RELATED"/>
    <property type="match status" value="1"/>
</dbReference>
<evidence type="ECO:0000313" key="3">
    <source>
        <dbReference type="EMBL" id="KAJ1724378.1"/>
    </source>
</evidence>
<organism evidence="3 4">
    <name type="scientific">Coemansia erecta</name>
    <dbReference type="NCBI Taxonomy" id="147472"/>
    <lineage>
        <taxon>Eukaryota</taxon>
        <taxon>Fungi</taxon>
        <taxon>Fungi incertae sedis</taxon>
        <taxon>Zoopagomycota</taxon>
        <taxon>Kickxellomycotina</taxon>
        <taxon>Kickxellomycetes</taxon>
        <taxon>Kickxellales</taxon>
        <taxon>Kickxellaceae</taxon>
        <taxon>Coemansia</taxon>
    </lineage>
</organism>
<feature type="domain" description="TRIP4/RQT4 C2HC5-type zinc finger" evidence="2">
    <location>
        <begin position="139"/>
        <end position="183"/>
    </location>
</feature>
<dbReference type="AlphaFoldDB" id="A0A9W8CUN5"/>
<keyword evidence="4" id="KW-1185">Reference proteome</keyword>
<dbReference type="GO" id="GO:0005634">
    <property type="term" value="C:nucleus"/>
    <property type="evidence" value="ECO:0007669"/>
    <property type="project" value="InterPro"/>
</dbReference>
<evidence type="ECO:0000259" key="2">
    <source>
        <dbReference type="Pfam" id="PF06221"/>
    </source>
</evidence>
<sequence>MNSRQLSADELAWTVGQVSMIVGAAQEDARPLAEFLVTIGSPTELQSQMLDMLGESPLALEFISSLISKRFLPETSEPASVSASASAAAVTAVAAAASAESTEPQQKQRKSKKQQRREQQERKEAEEKKRMQASRKRVRCDCQASEHPLLTNCLMCGRIVCDREGPGPCMFCGNDVQSPDQQLQQHMRRLLHREEPKAAEPKPKPTVAKGGGNSYSAKLTGGVATAPPAGSLLWDEGEDKDKSSENPEGQNPPPLPPRNRELSEEEYLQLAFEALGIDRSSATAEAQAEAEAWTRAMRLKERLLEYDRTAAQRSRLIDQASDVDVDAISKWMSPEEKAQAIAKIEAHKKAQEDREARLRSGTRVLRLNLGSGSVDLERQKDEEGEEARGLRAHQTDAVVGPAPSAKSSSNPARSSFFGDVAEPRFIPDDPSDSDSAKKPSKGKGKSKADASSLSQRPAQSDALAARRQMLRIQIDDDDSFAF</sequence>
<feature type="compositionally biased region" description="Basic and acidic residues" evidence="1">
    <location>
        <begin position="193"/>
        <end position="203"/>
    </location>
</feature>
<feature type="region of interest" description="Disordered" evidence="1">
    <location>
        <begin position="193"/>
        <end position="260"/>
    </location>
</feature>
<dbReference type="GO" id="GO:0008270">
    <property type="term" value="F:zinc ion binding"/>
    <property type="evidence" value="ECO:0007669"/>
    <property type="project" value="InterPro"/>
</dbReference>
<proteinExistence type="predicted"/>
<evidence type="ECO:0000313" key="4">
    <source>
        <dbReference type="Proteomes" id="UP001149813"/>
    </source>
</evidence>
<dbReference type="Proteomes" id="UP001149813">
    <property type="component" value="Unassembled WGS sequence"/>
</dbReference>